<feature type="signal peptide" evidence="1">
    <location>
        <begin position="1"/>
        <end position="26"/>
    </location>
</feature>
<comment type="caution">
    <text evidence="2">The sequence shown here is derived from an EMBL/GenBank/DDBJ whole genome shotgun (WGS) entry which is preliminary data.</text>
</comment>
<dbReference type="Proteomes" id="UP000653472">
    <property type="component" value="Unassembled WGS sequence"/>
</dbReference>
<evidence type="ECO:0000313" key="2">
    <source>
        <dbReference type="EMBL" id="NKF22046.1"/>
    </source>
</evidence>
<organism evidence="2 3">
    <name type="scientific">Solimonas marina</name>
    <dbReference type="NCBI Taxonomy" id="2714601"/>
    <lineage>
        <taxon>Bacteria</taxon>
        <taxon>Pseudomonadati</taxon>
        <taxon>Pseudomonadota</taxon>
        <taxon>Gammaproteobacteria</taxon>
        <taxon>Nevskiales</taxon>
        <taxon>Nevskiaceae</taxon>
        <taxon>Solimonas</taxon>
    </lineage>
</organism>
<dbReference type="Gene3D" id="1.25.40.10">
    <property type="entry name" value="Tetratricopeptide repeat domain"/>
    <property type="match status" value="1"/>
</dbReference>
<accession>A0A969W7D4</accession>
<evidence type="ECO:0008006" key="4">
    <source>
        <dbReference type="Google" id="ProtNLM"/>
    </source>
</evidence>
<feature type="chain" id="PRO_5037881558" description="Sel1 repeat-containing protein" evidence="1">
    <location>
        <begin position="27"/>
        <end position="289"/>
    </location>
</feature>
<evidence type="ECO:0000313" key="3">
    <source>
        <dbReference type="Proteomes" id="UP000653472"/>
    </source>
</evidence>
<keyword evidence="1" id="KW-0732">Signal</keyword>
<sequence>MYRNKMLGCNLAIGLLMLGVSLSSDAESGTLGAQDVTALFDNTATEDARQQALQDAEQLADKKDAQALYLLGTLYAWGKRGPAKLVDEDDAKAARYLSNAVVGGQLDALPRLIEVELKLGEPREAAVWAVVNAHFSDLNRDEGSGVPDVEAGLAGNLLERCKKALGSAYDEKAVAGDAAAVINQFGLGGRHTATGSAPLSAKDIRAARLVLSQCAKAIVAPPSSPLFSARLAFIIDERGSLVRVLLVDEQPDSVPIESSQLNKIKPKFSPSSTGSGDRYQMFTVYHLDL</sequence>
<gene>
    <name evidence="2" type="ORF">G7Y82_06925</name>
</gene>
<dbReference type="AlphaFoldDB" id="A0A969W7D4"/>
<dbReference type="SUPFAM" id="SSF81901">
    <property type="entry name" value="HCP-like"/>
    <property type="match status" value="1"/>
</dbReference>
<dbReference type="InterPro" id="IPR011990">
    <property type="entry name" value="TPR-like_helical_dom_sf"/>
</dbReference>
<dbReference type="RefSeq" id="WP_168147303.1">
    <property type="nucleotide sequence ID" value="NZ_JAAVXB010000003.1"/>
</dbReference>
<keyword evidence="3" id="KW-1185">Reference proteome</keyword>
<proteinExistence type="predicted"/>
<dbReference type="EMBL" id="JAAVXB010000003">
    <property type="protein sequence ID" value="NKF22046.1"/>
    <property type="molecule type" value="Genomic_DNA"/>
</dbReference>
<name>A0A969W7D4_9GAMM</name>
<protein>
    <recommendedName>
        <fullName evidence="4">Sel1 repeat-containing protein</fullName>
    </recommendedName>
</protein>
<evidence type="ECO:0000256" key="1">
    <source>
        <dbReference type="SAM" id="SignalP"/>
    </source>
</evidence>
<reference evidence="2" key="1">
    <citation type="submission" date="2020-03" db="EMBL/GenBank/DDBJ databases">
        <title>Solimonas marina sp. nov., isolated from deep seawater of the Pacific Ocean.</title>
        <authorList>
            <person name="Liu X."/>
            <person name="Lai Q."/>
            <person name="Sun F."/>
            <person name="Gai Y."/>
            <person name="Li G."/>
            <person name="Shao Z."/>
        </authorList>
    </citation>
    <scope>NUCLEOTIDE SEQUENCE</scope>
    <source>
        <strain evidence="2">C16B3</strain>
    </source>
</reference>